<evidence type="ECO:0000256" key="14">
    <source>
        <dbReference type="SAM" id="MobiDB-lite"/>
    </source>
</evidence>
<comment type="subcellular location">
    <subcellularLocation>
        <location evidence="1">Nucleus</location>
    </subcellularLocation>
</comment>
<keyword evidence="17" id="KW-1185">Reference proteome</keyword>
<dbReference type="Pfam" id="PF07934">
    <property type="entry name" value="OGG_N"/>
    <property type="match status" value="1"/>
</dbReference>
<dbReference type="PANTHER" id="PTHR10242">
    <property type="entry name" value="8-OXOGUANINE DNA GLYCOSYLASE"/>
    <property type="match status" value="1"/>
</dbReference>
<dbReference type="Gene3D" id="1.10.340.30">
    <property type="entry name" value="Hypothetical protein, domain 2"/>
    <property type="match status" value="1"/>
</dbReference>
<organism evidence="16 17">
    <name type="scientific">Candidozyma haemuli</name>
    <dbReference type="NCBI Taxonomy" id="45357"/>
    <lineage>
        <taxon>Eukaryota</taxon>
        <taxon>Fungi</taxon>
        <taxon>Dikarya</taxon>
        <taxon>Ascomycota</taxon>
        <taxon>Saccharomycotina</taxon>
        <taxon>Pichiomycetes</taxon>
        <taxon>Metschnikowiaceae</taxon>
        <taxon>Candidozyma</taxon>
    </lineage>
</organism>
<dbReference type="Pfam" id="PF00730">
    <property type="entry name" value="HhH-GPD"/>
    <property type="match status" value="1"/>
</dbReference>
<comment type="similarity">
    <text evidence="2">Belongs to the type-1 OGG1 family.</text>
</comment>
<accession>A0A2V1AU24</accession>
<evidence type="ECO:0000256" key="11">
    <source>
        <dbReference type="ARBA" id="ARBA00025652"/>
    </source>
</evidence>
<feature type="compositionally biased region" description="Polar residues" evidence="14">
    <location>
        <begin position="143"/>
        <end position="168"/>
    </location>
</feature>
<comment type="catalytic activity">
    <reaction evidence="12">
        <text>2'-deoxyribonucleotide-(2'-deoxyribose 5'-phosphate)-2'-deoxyribonucleotide-DNA = a 3'-end 2'-deoxyribonucleotide-(2,3-dehydro-2,3-deoxyribose 5'-phosphate)-DNA + a 5'-end 5'-phospho-2'-deoxyribonucleoside-DNA + H(+)</text>
        <dbReference type="Rhea" id="RHEA:66592"/>
        <dbReference type="Rhea" id="RHEA-COMP:13180"/>
        <dbReference type="Rhea" id="RHEA-COMP:16897"/>
        <dbReference type="Rhea" id="RHEA-COMP:17067"/>
        <dbReference type="ChEBI" id="CHEBI:15378"/>
        <dbReference type="ChEBI" id="CHEBI:136412"/>
        <dbReference type="ChEBI" id="CHEBI:157695"/>
        <dbReference type="ChEBI" id="CHEBI:167181"/>
        <dbReference type="EC" id="4.2.99.18"/>
    </reaction>
</comment>
<dbReference type="GO" id="GO:0005634">
    <property type="term" value="C:nucleus"/>
    <property type="evidence" value="ECO:0007669"/>
    <property type="project" value="UniProtKB-SubCell"/>
</dbReference>
<feature type="region of interest" description="Disordered" evidence="14">
    <location>
        <begin position="137"/>
        <end position="168"/>
    </location>
</feature>
<evidence type="ECO:0000256" key="5">
    <source>
        <dbReference type="ARBA" id="ARBA00022801"/>
    </source>
</evidence>
<reference evidence="16 17" key="1">
    <citation type="submission" date="2017-12" db="EMBL/GenBank/DDBJ databases">
        <title>Genome Sequence of a Multidrug-Resistant Candida haemulonii Isolate from a Patient with Chronic Leg Ulcers in Israel.</title>
        <authorList>
            <person name="Chow N.A."/>
            <person name="Gade L."/>
            <person name="Batra D."/>
            <person name="Rowe L.A."/>
            <person name="Ben-Ami R."/>
            <person name="Loparev V.N."/>
            <person name="Litvintseva A.P."/>
        </authorList>
    </citation>
    <scope>NUCLEOTIDE SEQUENCE [LARGE SCALE GENOMIC DNA]</scope>
    <source>
        <strain evidence="16 17">B11899</strain>
    </source>
</reference>
<feature type="compositionally biased region" description="Basic residues" evidence="14">
    <location>
        <begin position="732"/>
        <end position="749"/>
    </location>
</feature>
<dbReference type="EMBL" id="PKFO01000005">
    <property type="protein sequence ID" value="PVH21637.1"/>
    <property type="molecule type" value="Genomic_DNA"/>
</dbReference>
<feature type="region of interest" description="Disordered" evidence="14">
    <location>
        <begin position="723"/>
        <end position="749"/>
    </location>
</feature>
<dbReference type="FunFam" id="1.10.340.30:FF:000006">
    <property type="entry name" value="N-glycosylase/DNA lyase isoform X2"/>
    <property type="match status" value="1"/>
</dbReference>
<keyword evidence="7" id="KW-0456">Lyase</keyword>
<evidence type="ECO:0000256" key="4">
    <source>
        <dbReference type="ARBA" id="ARBA00022763"/>
    </source>
</evidence>
<proteinExistence type="inferred from homology"/>
<sequence length="749" mass="85301">MRENDTNIVPSRTEEVHECKPCLSNEVFESSQEQNRATGKNELKKVSSVRRSLESCKDSLRGTSLFSVVDSDTSTTATRLLDDSSQAFVKLNNEQNHISRKTKKSVLQLKKETQQLPKEKKKKTSKRNRFYNRFFVRRRDTNGKNNNHAVGDDSSISSPKAQEGLSQPPQDLISKTAIFEVPEPSSTESEQAGPSFENLQKLSYALKKLHTINDNHLLYEDGQAVYYEMAKSLEQEVAELVAASKLSPNCTSYDEKVEDVLQQFQYMFSHLSVCINGSLRSKTLTMGTKMRDFRDSLISSSISFKDAASLSMKELNRSKNSLSSSSDEIIAEFASLSLKWAEEAPELEESYARCKSLYHQTTRAYFAFFNWNCSLYLKPNEGELFHDFHGITHYRRSCELLFDKDLYALLHDGLGELHSDSLHYACILPDGEHSSSLISKAYERTHAFIHDYFNLDVKLEELYKQWSEVELKYKAKSKADSFATFPGIRILRQDPWETVVSFICSSNNNVKRISKMCDALCQEFGTYINDFEDHAYFTFPQPDVLAGPDVESKLRDLGFGYRAKYINQTAKMFMSPDTPEITMATLHDQRSKSYDEAHEFLLQLSGVGPKVADCICLMALDKHDVVPVDTHVLQIATRDYKYKGPKTMNKVSYHQVRLHLQDLFGKYSGWAQSVMFAADLSDLNNGINQKDGAKVKHEVEVIKMETSDERSVKKESTIIVQAHALDSESTRKRQKISRGSHPKKIKTEA</sequence>
<dbReference type="STRING" id="45357.A0A2V1AU24"/>
<dbReference type="OrthoDB" id="238681at2759"/>
<comment type="caution">
    <text evidence="16">The sequence shown here is derived from an EMBL/GenBank/DDBJ whole genome shotgun (WGS) entry which is preliminary data.</text>
</comment>
<keyword evidence="8" id="KW-0539">Nucleus</keyword>
<dbReference type="CDD" id="cd00056">
    <property type="entry name" value="ENDO3c"/>
    <property type="match status" value="1"/>
</dbReference>
<comment type="function">
    <text evidence="11">DNA repair enzyme that incises DNA at 8-oxoG residues. Excises 7,8-dihydro-8-oxoguanine and 2,6-diamino-4-hydroxy-5-N-methylformamidopyrimidine (FAPY) from damaged DNA. Has a beta-lyase activity that nicks DNA 3' to the lesion.</text>
</comment>
<evidence type="ECO:0000256" key="7">
    <source>
        <dbReference type="ARBA" id="ARBA00023239"/>
    </source>
</evidence>
<keyword evidence="4" id="KW-0227">DNA damage</keyword>
<evidence type="ECO:0000256" key="12">
    <source>
        <dbReference type="ARBA" id="ARBA00044632"/>
    </source>
</evidence>
<keyword evidence="6" id="KW-0234">DNA repair</keyword>
<dbReference type="VEuPathDB" id="FungiDB:CXQ85_000620"/>
<evidence type="ECO:0000313" key="16">
    <source>
        <dbReference type="EMBL" id="PVH21637.1"/>
    </source>
</evidence>
<gene>
    <name evidence="16" type="ORF">CXQ85_000620</name>
</gene>
<keyword evidence="10" id="KW-0326">Glycosidase</keyword>
<evidence type="ECO:0000256" key="6">
    <source>
        <dbReference type="ARBA" id="ARBA00023204"/>
    </source>
</evidence>
<dbReference type="InterPro" id="IPR023170">
    <property type="entry name" value="HhH_base_excis_C"/>
</dbReference>
<evidence type="ECO:0000256" key="13">
    <source>
        <dbReference type="ARBA" id="ARBA00073127"/>
    </source>
</evidence>
<dbReference type="SUPFAM" id="SSF48150">
    <property type="entry name" value="DNA-glycosylase"/>
    <property type="match status" value="1"/>
</dbReference>
<dbReference type="EC" id="4.2.99.18" evidence="3"/>
<dbReference type="Gene3D" id="1.10.1670.10">
    <property type="entry name" value="Helix-hairpin-Helix base-excision DNA repair enzymes (C-terminal)"/>
    <property type="match status" value="1"/>
</dbReference>
<evidence type="ECO:0000256" key="10">
    <source>
        <dbReference type="ARBA" id="ARBA00023295"/>
    </source>
</evidence>
<evidence type="ECO:0000256" key="3">
    <source>
        <dbReference type="ARBA" id="ARBA00012720"/>
    </source>
</evidence>
<dbReference type="Proteomes" id="UP000244309">
    <property type="component" value="Unassembled WGS sequence"/>
</dbReference>
<dbReference type="PANTHER" id="PTHR10242:SF2">
    <property type="entry name" value="N-GLYCOSYLASE_DNA LYASE"/>
    <property type="match status" value="1"/>
</dbReference>
<evidence type="ECO:0000259" key="15">
    <source>
        <dbReference type="SMART" id="SM00478"/>
    </source>
</evidence>
<evidence type="ECO:0000256" key="1">
    <source>
        <dbReference type="ARBA" id="ARBA00004123"/>
    </source>
</evidence>
<dbReference type="SUPFAM" id="SSF55945">
    <property type="entry name" value="TATA-box binding protein-like"/>
    <property type="match status" value="1"/>
</dbReference>
<evidence type="ECO:0000256" key="9">
    <source>
        <dbReference type="ARBA" id="ARBA00023268"/>
    </source>
</evidence>
<dbReference type="GO" id="GO:0034039">
    <property type="term" value="F:8-oxo-7,8-dihydroguanine DNA N-glycosylase activity"/>
    <property type="evidence" value="ECO:0007669"/>
    <property type="project" value="TreeGrafter"/>
</dbReference>
<dbReference type="GO" id="GO:0140078">
    <property type="term" value="F:class I DNA-(apurinic or apyrimidinic site) endonuclease activity"/>
    <property type="evidence" value="ECO:0007669"/>
    <property type="project" value="UniProtKB-EC"/>
</dbReference>
<name>A0A2V1AU24_9ASCO</name>
<evidence type="ECO:0000313" key="17">
    <source>
        <dbReference type="Proteomes" id="UP000244309"/>
    </source>
</evidence>
<dbReference type="GO" id="GO:0006289">
    <property type="term" value="P:nucleotide-excision repair"/>
    <property type="evidence" value="ECO:0007669"/>
    <property type="project" value="InterPro"/>
</dbReference>
<keyword evidence="5" id="KW-0378">Hydrolase</keyword>
<dbReference type="SMART" id="SM00478">
    <property type="entry name" value="ENDO3c"/>
    <property type="match status" value="1"/>
</dbReference>
<dbReference type="GeneID" id="37005953"/>
<dbReference type="AlphaFoldDB" id="A0A2V1AU24"/>
<dbReference type="InterPro" id="IPR011257">
    <property type="entry name" value="DNA_glycosylase"/>
</dbReference>
<dbReference type="InterPro" id="IPR052054">
    <property type="entry name" value="Oxidative_DNA_repair_enzyme"/>
</dbReference>
<feature type="domain" description="HhH-GPD" evidence="15">
    <location>
        <begin position="504"/>
        <end position="680"/>
    </location>
</feature>
<evidence type="ECO:0000256" key="8">
    <source>
        <dbReference type="ARBA" id="ARBA00023242"/>
    </source>
</evidence>
<protein>
    <recommendedName>
        <fullName evidence="13">N-glycosylase/DNA lyase</fullName>
        <ecNumber evidence="3">4.2.99.18</ecNumber>
    </recommendedName>
</protein>
<dbReference type="RefSeq" id="XP_025342577.1">
    <property type="nucleotide sequence ID" value="XM_025484362.1"/>
</dbReference>
<evidence type="ECO:0000256" key="2">
    <source>
        <dbReference type="ARBA" id="ARBA00010679"/>
    </source>
</evidence>
<dbReference type="GO" id="GO:0006285">
    <property type="term" value="P:base-excision repair, AP site formation"/>
    <property type="evidence" value="ECO:0007669"/>
    <property type="project" value="TreeGrafter"/>
</dbReference>
<dbReference type="InterPro" id="IPR012904">
    <property type="entry name" value="OGG_N"/>
</dbReference>
<dbReference type="GO" id="GO:0003684">
    <property type="term" value="F:damaged DNA binding"/>
    <property type="evidence" value="ECO:0007669"/>
    <property type="project" value="InterPro"/>
</dbReference>
<dbReference type="InterPro" id="IPR003265">
    <property type="entry name" value="HhH-GPD_domain"/>
</dbReference>
<keyword evidence="9" id="KW-0511">Multifunctional enzyme</keyword>